<dbReference type="Proteomes" id="UP000887540">
    <property type="component" value="Unplaced"/>
</dbReference>
<dbReference type="AlphaFoldDB" id="A0A914CHP0"/>
<dbReference type="Gene3D" id="3.30.420.10">
    <property type="entry name" value="Ribonuclease H-like superfamily/Ribonuclease H"/>
    <property type="match status" value="1"/>
</dbReference>
<keyword evidence="1" id="KW-1185">Reference proteome</keyword>
<dbReference type="WBParaSite" id="ACRNAN_scaffold10970.g14162.t1">
    <property type="protein sequence ID" value="ACRNAN_scaffold10970.g14162.t1"/>
    <property type="gene ID" value="ACRNAN_scaffold10970.g14162"/>
</dbReference>
<dbReference type="GO" id="GO:0003676">
    <property type="term" value="F:nucleic acid binding"/>
    <property type="evidence" value="ECO:0007669"/>
    <property type="project" value="InterPro"/>
</dbReference>
<dbReference type="InterPro" id="IPR036397">
    <property type="entry name" value="RNaseH_sf"/>
</dbReference>
<evidence type="ECO:0000313" key="1">
    <source>
        <dbReference type="Proteomes" id="UP000887540"/>
    </source>
</evidence>
<protein>
    <submittedName>
        <fullName evidence="2">Tc1-like transposase DDE domain-containing protein</fullName>
    </submittedName>
</protein>
<reference evidence="2" key="1">
    <citation type="submission" date="2022-11" db="UniProtKB">
        <authorList>
            <consortium name="WormBaseParasite"/>
        </authorList>
    </citation>
    <scope>IDENTIFICATION</scope>
</reference>
<accession>A0A914CHP0</accession>
<name>A0A914CHP0_9BILA</name>
<proteinExistence type="predicted"/>
<evidence type="ECO:0000313" key="2">
    <source>
        <dbReference type="WBParaSite" id="ACRNAN_scaffold10970.g14162.t1"/>
    </source>
</evidence>
<organism evidence="1 2">
    <name type="scientific">Acrobeloides nanus</name>
    <dbReference type="NCBI Taxonomy" id="290746"/>
    <lineage>
        <taxon>Eukaryota</taxon>
        <taxon>Metazoa</taxon>
        <taxon>Ecdysozoa</taxon>
        <taxon>Nematoda</taxon>
        <taxon>Chromadorea</taxon>
        <taxon>Rhabditida</taxon>
        <taxon>Tylenchina</taxon>
        <taxon>Cephalobomorpha</taxon>
        <taxon>Cephaloboidea</taxon>
        <taxon>Cephalobidae</taxon>
        <taxon>Acrobeloides</taxon>
    </lineage>
</organism>
<sequence>MKKAPALKEVHKRRRLEWARQNMNHDWSKVRGPRSTRAWLERHQVRVLPWPACSPDQNLIENIWGILVRRIYVDNKTYQTKEALMEAIQEAWEDLDQEMIGNLVLSIPNRIFQLIQRNGSPTDY</sequence>